<evidence type="ECO:0000256" key="6">
    <source>
        <dbReference type="ARBA" id="ARBA00022694"/>
    </source>
</evidence>
<dbReference type="InterPro" id="IPR050156">
    <property type="entry name" value="TC-AMP_synthase_SUA5"/>
</dbReference>
<keyword evidence="5" id="KW-0808">Transferase</keyword>
<comment type="caution">
    <text evidence="13">The sequence shown here is derived from an EMBL/GenBank/DDBJ whole genome shotgun (WGS) entry which is preliminary data.</text>
</comment>
<feature type="domain" description="YrdC-like" evidence="12">
    <location>
        <begin position="9"/>
        <end position="197"/>
    </location>
</feature>
<evidence type="ECO:0000256" key="7">
    <source>
        <dbReference type="ARBA" id="ARBA00022695"/>
    </source>
</evidence>
<dbReference type="PROSITE" id="PS51163">
    <property type="entry name" value="YRDC"/>
    <property type="match status" value="1"/>
</dbReference>
<sequence length="215" mass="22566">MSAVRKVDEDSLAEAASIIRGGGLVVIPTDTVYGVACDPRNREAIDRIYQVKRRPRFKSLQVLLASVDQLDQLGLDLPAPLNRLAARFLPGAFSPITIAREDCTLRTIAADGTQGIRVPNSALTLRVLRALGPLAASSANRSGDTSAQTVEEAVGAFGDDVQLYLDGGATQGHVASTVVAADPHERDGIRILREGIIPQSAIRAALHVNGGGLGA</sequence>
<dbReference type="GO" id="GO:0005524">
    <property type="term" value="F:ATP binding"/>
    <property type="evidence" value="ECO:0007669"/>
    <property type="project" value="UniProtKB-KW"/>
</dbReference>
<keyword evidence="14" id="KW-1185">Reference proteome</keyword>
<dbReference type="PANTHER" id="PTHR17490">
    <property type="entry name" value="SUA5"/>
    <property type="match status" value="1"/>
</dbReference>
<keyword evidence="4" id="KW-0963">Cytoplasm</keyword>
<keyword evidence="6" id="KW-0819">tRNA processing</keyword>
<dbReference type="NCBIfam" id="TIGR00057">
    <property type="entry name" value="L-threonylcarbamoyladenylate synthase"/>
    <property type="match status" value="1"/>
</dbReference>
<dbReference type="GO" id="GO:0003725">
    <property type="term" value="F:double-stranded RNA binding"/>
    <property type="evidence" value="ECO:0007669"/>
    <property type="project" value="InterPro"/>
</dbReference>
<dbReference type="GO" id="GO:0061710">
    <property type="term" value="F:L-threonylcarbamoyladenylate synthase"/>
    <property type="evidence" value="ECO:0007669"/>
    <property type="project" value="UniProtKB-EC"/>
</dbReference>
<dbReference type="EC" id="2.7.7.87" evidence="3"/>
<dbReference type="SUPFAM" id="SSF55821">
    <property type="entry name" value="YrdC/RibB"/>
    <property type="match status" value="1"/>
</dbReference>
<dbReference type="Proteomes" id="UP000441772">
    <property type="component" value="Unassembled WGS sequence"/>
</dbReference>
<evidence type="ECO:0000256" key="4">
    <source>
        <dbReference type="ARBA" id="ARBA00022490"/>
    </source>
</evidence>
<keyword evidence="9" id="KW-0067">ATP-binding</keyword>
<evidence type="ECO:0000256" key="11">
    <source>
        <dbReference type="ARBA" id="ARBA00048366"/>
    </source>
</evidence>
<evidence type="ECO:0000259" key="12">
    <source>
        <dbReference type="PROSITE" id="PS51163"/>
    </source>
</evidence>
<dbReference type="RefSeq" id="WP_152234926.1">
    <property type="nucleotide sequence ID" value="NZ_JBHSKZ010000018.1"/>
</dbReference>
<proteinExistence type="inferred from homology"/>
<evidence type="ECO:0000256" key="3">
    <source>
        <dbReference type="ARBA" id="ARBA00012584"/>
    </source>
</evidence>
<dbReference type="GO" id="GO:0005737">
    <property type="term" value="C:cytoplasm"/>
    <property type="evidence" value="ECO:0007669"/>
    <property type="project" value="UniProtKB-SubCell"/>
</dbReference>
<dbReference type="GO" id="GO:0000049">
    <property type="term" value="F:tRNA binding"/>
    <property type="evidence" value="ECO:0007669"/>
    <property type="project" value="TreeGrafter"/>
</dbReference>
<comment type="subcellular location">
    <subcellularLocation>
        <location evidence="1">Cytoplasm</location>
    </subcellularLocation>
</comment>
<evidence type="ECO:0000313" key="14">
    <source>
        <dbReference type="Proteomes" id="UP000441772"/>
    </source>
</evidence>
<comment type="similarity">
    <text evidence="2">Belongs to the SUA5 family.</text>
</comment>
<dbReference type="Pfam" id="PF01300">
    <property type="entry name" value="Sua5_yciO_yrdC"/>
    <property type="match status" value="1"/>
</dbReference>
<protein>
    <recommendedName>
        <fullName evidence="10">L-threonylcarbamoyladenylate synthase</fullName>
        <ecNumber evidence="3">2.7.7.87</ecNumber>
    </recommendedName>
    <alternativeName>
        <fullName evidence="10">L-threonylcarbamoyladenylate synthase</fullName>
    </alternativeName>
</protein>
<dbReference type="PANTHER" id="PTHR17490:SF16">
    <property type="entry name" value="THREONYLCARBAMOYL-AMP SYNTHASE"/>
    <property type="match status" value="1"/>
</dbReference>
<accession>A0A6I1GE39</accession>
<evidence type="ECO:0000256" key="8">
    <source>
        <dbReference type="ARBA" id="ARBA00022741"/>
    </source>
</evidence>
<comment type="catalytic activity">
    <reaction evidence="11">
        <text>L-threonine + hydrogencarbonate + ATP = L-threonylcarbamoyladenylate + diphosphate + H2O</text>
        <dbReference type="Rhea" id="RHEA:36407"/>
        <dbReference type="ChEBI" id="CHEBI:15377"/>
        <dbReference type="ChEBI" id="CHEBI:17544"/>
        <dbReference type="ChEBI" id="CHEBI:30616"/>
        <dbReference type="ChEBI" id="CHEBI:33019"/>
        <dbReference type="ChEBI" id="CHEBI:57926"/>
        <dbReference type="ChEBI" id="CHEBI:73682"/>
        <dbReference type="EC" id="2.7.7.87"/>
    </reaction>
</comment>
<dbReference type="InterPro" id="IPR017945">
    <property type="entry name" value="DHBP_synth_RibB-like_a/b_dom"/>
</dbReference>
<evidence type="ECO:0000256" key="1">
    <source>
        <dbReference type="ARBA" id="ARBA00004496"/>
    </source>
</evidence>
<dbReference type="AlphaFoldDB" id="A0A6I1GE39"/>
<organism evidence="13 14">
    <name type="scientific">Bifidobacterium leontopitheci</name>
    <dbReference type="NCBI Taxonomy" id="2650774"/>
    <lineage>
        <taxon>Bacteria</taxon>
        <taxon>Bacillati</taxon>
        <taxon>Actinomycetota</taxon>
        <taxon>Actinomycetes</taxon>
        <taxon>Bifidobacteriales</taxon>
        <taxon>Bifidobacteriaceae</taxon>
        <taxon>Bifidobacterium</taxon>
    </lineage>
</organism>
<evidence type="ECO:0000256" key="9">
    <source>
        <dbReference type="ARBA" id="ARBA00022840"/>
    </source>
</evidence>
<evidence type="ECO:0000256" key="2">
    <source>
        <dbReference type="ARBA" id="ARBA00007663"/>
    </source>
</evidence>
<dbReference type="GO" id="GO:0008033">
    <property type="term" value="P:tRNA processing"/>
    <property type="evidence" value="ECO:0007669"/>
    <property type="project" value="UniProtKB-KW"/>
</dbReference>
<keyword evidence="8" id="KW-0547">Nucleotide-binding</keyword>
<dbReference type="EMBL" id="WBVT01000028">
    <property type="protein sequence ID" value="KAB7789894.1"/>
    <property type="molecule type" value="Genomic_DNA"/>
</dbReference>
<dbReference type="InterPro" id="IPR006070">
    <property type="entry name" value="Sua5-like_dom"/>
</dbReference>
<keyword evidence="7" id="KW-0548">Nucleotidyltransferase</keyword>
<evidence type="ECO:0000313" key="13">
    <source>
        <dbReference type="EMBL" id="KAB7789894.1"/>
    </source>
</evidence>
<dbReference type="GO" id="GO:0006450">
    <property type="term" value="P:regulation of translational fidelity"/>
    <property type="evidence" value="ECO:0007669"/>
    <property type="project" value="TreeGrafter"/>
</dbReference>
<evidence type="ECO:0000256" key="5">
    <source>
        <dbReference type="ARBA" id="ARBA00022679"/>
    </source>
</evidence>
<reference evidence="13 14" key="1">
    <citation type="submission" date="2019-09" db="EMBL/GenBank/DDBJ databases">
        <title>Characterization of the phylogenetic diversity of two novel species belonging to the genus Bifidobacterium: Bifidobacterium cebidarum sp. nov. and Bifidobacterium leontopitheci sp. nov.</title>
        <authorList>
            <person name="Lugli G.A."/>
            <person name="Duranti S."/>
            <person name="Milani C."/>
            <person name="Turroni F."/>
            <person name="Ventura M."/>
        </authorList>
    </citation>
    <scope>NUCLEOTIDE SEQUENCE [LARGE SCALE GENOMIC DNA]</scope>
    <source>
        <strain evidence="13 14">LMG 31471</strain>
    </source>
</reference>
<name>A0A6I1GE39_9BIFI</name>
<dbReference type="Gene3D" id="3.90.870.10">
    <property type="entry name" value="DHBP synthase"/>
    <property type="match status" value="1"/>
</dbReference>
<gene>
    <name evidence="13" type="ORF">F7D09_1618</name>
</gene>
<evidence type="ECO:0000256" key="10">
    <source>
        <dbReference type="ARBA" id="ARBA00029774"/>
    </source>
</evidence>